<dbReference type="FunFam" id="3.30.40.10:FF:000101">
    <property type="entry name" value="Integrator complex subunit 12"/>
    <property type="match status" value="1"/>
</dbReference>
<dbReference type="InterPro" id="IPR013083">
    <property type="entry name" value="Znf_RING/FYVE/PHD"/>
</dbReference>
<evidence type="ECO:0000256" key="9">
    <source>
        <dbReference type="SAM" id="MobiDB-lite"/>
    </source>
</evidence>
<dbReference type="InterPro" id="IPR019786">
    <property type="entry name" value="Zinc_finger_PHD-type_CS"/>
</dbReference>
<keyword evidence="7" id="KW-0539">Nucleus</keyword>
<dbReference type="Proteomes" id="UP000288716">
    <property type="component" value="Unassembled WGS sequence"/>
</dbReference>
<organism evidence="11 12">
    <name type="scientific">Leptotrombidium deliense</name>
    <dbReference type="NCBI Taxonomy" id="299467"/>
    <lineage>
        <taxon>Eukaryota</taxon>
        <taxon>Metazoa</taxon>
        <taxon>Ecdysozoa</taxon>
        <taxon>Arthropoda</taxon>
        <taxon>Chelicerata</taxon>
        <taxon>Arachnida</taxon>
        <taxon>Acari</taxon>
        <taxon>Acariformes</taxon>
        <taxon>Trombidiformes</taxon>
        <taxon>Prostigmata</taxon>
        <taxon>Anystina</taxon>
        <taxon>Parasitengona</taxon>
        <taxon>Trombiculoidea</taxon>
        <taxon>Trombiculidae</taxon>
        <taxon>Leptotrombidium</taxon>
    </lineage>
</organism>
<keyword evidence="6" id="KW-0862">Zinc</keyword>
<dbReference type="InterPro" id="IPR039054">
    <property type="entry name" value="Int12_PHD"/>
</dbReference>
<dbReference type="InterPro" id="IPR019787">
    <property type="entry name" value="Znf_PHD-finger"/>
</dbReference>
<dbReference type="OrthoDB" id="5846437at2759"/>
<keyword evidence="4" id="KW-0479">Metal-binding</keyword>
<dbReference type="STRING" id="299467.A0A443SPJ4"/>
<dbReference type="InterPro" id="IPR011011">
    <property type="entry name" value="Znf_FYVE_PHD"/>
</dbReference>
<feature type="compositionally biased region" description="Acidic residues" evidence="9">
    <location>
        <begin position="102"/>
        <end position="116"/>
    </location>
</feature>
<dbReference type="GO" id="GO:0032039">
    <property type="term" value="C:integrator complex"/>
    <property type="evidence" value="ECO:0007669"/>
    <property type="project" value="UniProtKB-ARBA"/>
</dbReference>
<keyword evidence="5 8" id="KW-0863">Zinc-finger</keyword>
<evidence type="ECO:0000256" key="5">
    <source>
        <dbReference type="ARBA" id="ARBA00022771"/>
    </source>
</evidence>
<evidence type="ECO:0000259" key="10">
    <source>
        <dbReference type="PROSITE" id="PS50016"/>
    </source>
</evidence>
<dbReference type="SMART" id="SM00249">
    <property type="entry name" value="PHD"/>
    <property type="match status" value="1"/>
</dbReference>
<evidence type="ECO:0000313" key="11">
    <source>
        <dbReference type="EMBL" id="RWS29402.1"/>
    </source>
</evidence>
<dbReference type="PANTHER" id="PTHR13415:SF2">
    <property type="entry name" value="INTEGRATOR COMPLEX SUBUNIT 12"/>
    <property type="match status" value="1"/>
</dbReference>
<evidence type="ECO:0000256" key="4">
    <source>
        <dbReference type="ARBA" id="ARBA00022723"/>
    </source>
</evidence>
<evidence type="ECO:0000256" key="8">
    <source>
        <dbReference type="PROSITE-ProRule" id="PRU00146"/>
    </source>
</evidence>
<name>A0A443SPJ4_9ACAR</name>
<comment type="subcellular location">
    <subcellularLocation>
        <location evidence="1">Nucleus</location>
    </subcellularLocation>
</comment>
<dbReference type="AlphaFoldDB" id="A0A443SPJ4"/>
<dbReference type="GO" id="GO:0034472">
    <property type="term" value="P:snRNA 3'-end processing"/>
    <property type="evidence" value="ECO:0007669"/>
    <property type="project" value="TreeGrafter"/>
</dbReference>
<evidence type="ECO:0000256" key="3">
    <source>
        <dbReference type="ARBA" id="ARBA00016814"/>
    </source>
</evidence>
<dbReference type="GO" id="GO:0160232">
    <property type="term" value="C:INTAC complex"/>
    <property type="evidence" value="ECO:0007669"/>
    <property type="project" value="UniProtKB-ARBA"/>
</dbReference>
<dbReference type="SUPFAM" id="SSF57903">
    <property type="entry name" value="FYVE/PHD zinc finger"/>
    <property type="match status" value="1"/>
</dbReference>
<dbReference type="InterPro" id="IPR051776">
    <property type="entry name" value="Integrator_subunit_12"/>
</dbReference>
<dbReference type="Pfam" id="PF00628">
    <property type="entry name" value="PHD"/>
    <property type="match status" value="1"/>
</dbReference>
<comment type="similarity">
    <text evidence="2">Belongs to the Integrator subunit 12 family.</text>
</comment>
<comment type="caution">
    <text evidence="11">The sequence shown here is derived from an EMBL/GenBank/DDBJ whole genome shotgun (WGS) entry which is preliminary data.</text>
</comment>
<evidence type="ECO:0000256" key="1">
    <source>
        <dbReference type="ARBA" id="ARBA00004123"/>
    </source>
</evidence>
<dbReference type="CDD" id="cd15501">
    <property type="entry name" value="PHD_Int12"/>
    <property type="match status" value="1"/>
</dbReference>
<dbReference type="InterPro" id="IPR001965">
    <property type="entry name" value="Znf_PHD"/>
</dbReference>
<dbReference type="PROSITE" id="PS50016">
    <property type="entry name" value="ZF_PHD_2"/>
    <property type="match status" value="1"/>
</dbReference>
<dbReference type="GO" id="GO:0008270">
    <property type="term" value="F:zinc ion binding"/>
    <property type="evidence" value="ECO:0007669"/>
    <property type="project" value="UniProtKB-KW"/>
</dbReference>
<dbReference type="GO" id="GO:0160240">
    <property type="term" value="P:RNA polymerase II transcription initiation surveillance"/>
    <property type="evidence" value="ECO:0007669"/>
    <property type="project" value="UniProtKB-ARBA"/>
</dbReference>
<evidence type="ECO:0000256" key="6">
    <source>
        <dbReference type="ARBA" id="ARBA00022833"/>
    </source>
</evidence>
<reference evidence="11 12" key="1">
    <citation type="journal article" date="2018" name="Gigascience">
        <title>Genomes of trombidid mites reveal novel predicted allergens and laterally-transferred genes associated with secondary metabolism.</title>
        <authorList>
            <person name="Dong X."/>
            <person name="Chaisiri K."/>
            <person name="Xia D."/>
            <person name="Armstrong S.D."/>
            <person name="Fang Y."/>
            <person name="Donnelly M.J."/>
            <person name="Kadowaki T."/>
            <person name="McGarry J.W."/>
            <person name="Darby A.C."/>
            <person name="Makepeace B.L."/>
        </authorList>
    </citation>
    <scope>NUCLEOTIDE SEQUENCE [LARGE SCALE GENOMIC DNA]</scope>
    <source>
        <strain evidence="11">UoL-UT</strain>
    </source>
</reference>
<gene>
    <name evidence="11" type="ORF">B4U80_01589</name>
</gene>
<evidence type="ECO:0000256" key="2">
    <source>
        <dbReference type="ARBA" id="ARBA00006009"/>
    </source>
</evidence>
<sequence>MSNEFDANFFAALKLLHAKSRSSADQLKALLDEAISAKQVNAATRPSVLCKPIKQEPVEIESKKIRLISPPATVPSTPSPDLTIKVTKPSLPPVEDIKQEIKEEDSEATDIEEETTESERSQDFALEGLACVVCKHIDTQPNNQTVECQECHNLYHQDCHKPPITDKDVSDPRLVWYCSKCTKSMKKMSNKSKNNNKSPNGGTTTSAQFASNERLGREQAYQLMKAKETAAALASPPSVQIQPFKRVEPKSTAGSNTVSAAAKPAVGLAGFAANLNRTSSNSLSTVTSSVVSSSSSSTTQPISMTSPSEVIHKRLQQMKKNAVSKQEKKRFKITK</sequence>
<dbReference type="Gene3D" id="3.30.40.10">
    <property type="entry name" value="Zinc/RING finger domain, C3HC4 (zinc finger)"/>
    <property type="match status" value="1"/>
</dbReference>
<feature type="compositionally biased region" description="Low complexity" evidence="9">
    <location>
        <begin position="191"/>
        <end position="206"/>
    </location>
</feature>
<evidence type="ECO:0000256" key="7">
    <source>
        <dbReference type="ARBA" id="ARBA00023242"/>
    </source>
</evidence>
<accession>A0A443SPJ4</accession>
<protein>
    <recommendedName>
        <fullName evidence="3">Integrator complex subunit 12</fullName>
    </recommendedName>
</protein>
<feature type="domain" description="PHD-type" evidence="10">
    <location>
        <begin position="128"/>
        <end position="184"/>
    </location>
</feature>
<dbReference type="EMBL" id="NCKV01000933">
    <property type="protein sequence ID" value="RWS29402.1"/>
    <property type="molecule type" value="Genomic_DNA"/>
</dbReference>
<feature type="region of interest" description="Disordered" evidence="9">
    <location>
        <begin position="100"/>
        <end position="120"/>
    </location>
</feature>
<keyword evidence="12" id="KW-1185">Reference proteome</keyword>
<dbReference type="PROSITE" id="PS01359">
    <property type="entry name" value="ZF_PHD_1"/>
    <property type="match status" value="1"/>
</dbReference>
<dbReference type="PANTHER" id="PTHR13415">
    <property type="entry name" value="NUCLEAR FACTOR-RELATED"/>
    <property type="match status" value="1"/>
</dbReference>
<feature type="region of interest" description="Disordered" evidence="9">
    <location>
        <begin position="187"/>
        <end position="210"/>
    </location>
</feature>
<evidence type="ECO:0000313" key="12">
    <source>
        <dbReference type="Proteomes" id="UP000288716"/>
    </source>
</evidence>
<proteinExistence type="inferred from homology"/>
<dbReference type="VEuPathDB" id="VectorBase:LDEU002638"/>